<evidence type="ECO:0000256" key="1">
    <source>
        <dbReference type="SAM" id="MobiDB-lite"/>
    </source>
</evidence>
<dbReference type="InterPro" id="IPR024498">
    <property type="entry name" value="DUF2786"/>
</dbReference>
<reference evidence="4 5" key="1">
    <citation type="submission" date="2019-04" db="EMBL/GenBank/DDBJ databases">
        <title>Friends and foes A comparative genomics study of 23 Aspergillus species from section Flavi.</title>
        <authorList>
            <consortium name="DOE Joint Genome Institute"/>
            <person name="Kjaerbolling I."/>
            <person name="Vesth T."/>
            <person name="Frisvad J.C."/>
            <person name="Nybo J.L."/>
            <person name="Theobald S."/>
            <person name="Kildgaard S."/>
            <person name="Isbrandt T."/>
            <person name="Kuo A."/>
            <person name="Sato A."/>
            <person name="Lyhne E.K."/>
            <person name="Kogle M.E."/>
            <person name="Wiebenga A."/>
            <person name="Kun R.S."/>
            <person name="Lubbers R.J."/>
            <person name="Makela M.R."/>
            <person name="Barry K."/>
            <person name="Chovatia M."/>
            <person name="Clum A."/>
            <person name="Daum C."/>
            <person name="Haridas S."/>
            <person name="He G."/>
            <person name="LaButti K."/>
            <person name="Lipzen A."/>
            <person name="Mondo S."/>
            <person name="Riley R."/>
            <person name="Salamov A."/>
            <person name="Simmons B.A."/>
            <person name="Magnuson J.K."/>
            <person name="Henrissat B."/>
            <person name="Mortensen U.H."/>
            <person name="Larsen T.O."/>
            <person name="Devries R.P."/>
            <person name="Grigoriev I.V."/>
            <person name="Machida M."/>
            <person name="Baker S.E."/>
            <person name="Andersen M.R."/>
        </authorList>
    </citation>
    <scope>NUCLEOTIDE SEQUENCE [LARGE SCALE GENOMIC DNA]</scope>
    <source>
        <strain evidence="4 5">CBS 151.66</strain>
    </source>
</reference>
<feature type="region of interest" description="Disordered" evidence="1">
    <location>
        <begin position="268"/>
        <end position="291"/>
    </location>
</feature>
<evidence type="ECO:0000259" key="3">
    <source>
        <dbReference type="Pfam" id="PF23771"/>
    </source>
</evidence>
<keyword evidence="5" id="KW-1185">Reference proteome</keyword>
<feature type="compositionally biased region" description="Polar residues" evidence="1">
    <location>
        <begin position="330"/>
        <end position="354"/>
    </location>
</feature>
<proteinExistence type="predicted"/>
<organism evidence="4 5">
    <name type="scientific">Aspergillus leporis</name>
    <dbReference type="NCBI Taxonomy" id="41062"/>
    <lineage>
        <taxon>Eukaryota</taxon>
        <taxon>Fungi</taxon>
        <taxon>Dikarya</taxon>
        <taxon>Ascomycota</taxon>
        <taxon>Pezizomycotina</taxon>
        <taxon>Eurotiomycetes</taxon>
        <taxon>Eurotiomycetidae</taxon>
        <taxon>Eurotiales</taxon>
        <taxon>Aspergillaceae</taxon>
        <taxon>Aspergillus</taxon>
        <taxon>Aspergillus subgen. Circumdati</taxon>
    </lineage>
</organism>
<dbReference type="Pfam" id="PF10979">
    <property type="entry name" value="DUF2786"/>
    <property type="match status" value="1"/>
</dbReference>
<dbReference type="Pfam" id="PF23771">
    <property type="entry name" value="DUF7168"/>
    <property type="match status" value="1"/>
</dbReference>
<feature type="region of interest" description="Disordered" evidence="1">
    <location>
        <begin position="1"/>
        <end position="40"/>
    </location>
</feature>
<dbReference type="InterPro" id="IPR055592">
    <property type="entry name" value="DUF7168"/>
</dbReference>
<feature type="compositionally biased region" description="Polar residues" evidence="1">
    <location>
        <begin position="1"/>
        <end position="12"/>
    </location>
</feature>
<evidence type="ECO:0000313" key="4">
    <source>
        <dbReference type="EMBL" id="KAB8078104.1"/>
    </source>
</evidence>
<feature type="domain" description="DUF7168" evidence="3">
    <location>
        <begin position="113"/>
        <end position="225"/>
    </location>
</feature>
<feature type="domain" description="DUF2786" evidence="2">
    <location>
        <begin position="48"/>
        <end position="87"/>
    </location>
</feature>
<evidence type="ECO:0000313" key="5">
    <source>
        <dbReference type="Proteomes" id="UP000326565"/>
    </source>
</evidence>
<dbReference type="AlphaFoldDB" id="A0A5N5XEZ8"/>
<dbReference type="OrthoDB" id="3067443at2759"/>
<dbReference type="EMBL" id="ML732161">
    <property type="protein sequence ID" value="KAB8078104.1"/>
    <property type="molecule type" value="Genomic_DNA"/>
</dbReference>
<dbReference type="Proteomes" id="UP000326565">
    <property type="component" value="Unassembled WGS sequence"/>
</dbReference>
<protein>
    <submittedName>
        <fullName evidence="4">Uncharacterized protein</fullName>
    </submittedName>
</protein>
<sequence length="418" mass="46771">MSANTAPHSRSPTRMGPMKRRKPLQKATVIKKAQDKSQDTAETLDKGLLAKIQKCLSRAAHETTTESEAKAALFVAHKLMAQYNVSQADLVANSDDGSKARYGGRSTVAITNIKEQTRRVIKEAFVDKLANAMCRFFDCKCFSTNYPTSMNWTFFGIAKNTIAAAMAFEMAHNKILEWACAYKGGSTTFSYRIGVADGLVAMANREKKIELEAVRKKELDMIAVREREEREERERGIERLKVSSLALDLAESEDEAKNENPCFLEIDSMFDEPSSPLGPMDTDSINGREGLADFNESDENVIDLSGDVDDNIDKIIKRESRETLDFHSIPTPSVKQESATENSASVKSEGTSSSPWASETQLVRFRATSVQVADDYLKSHNIKLLKTKSRKVVTRDSCAYRQGWEDSEKIDFRQRSLE</sequence>
<name>A0A5N5XEZ8_9EURO</name>
<feature type="region of interest" description="Disordered" evidence="1">
    <location>
        <begin position="327"/>
        <end position="354"/>
    </location>
</feature>
<evidence type="ECO:0000259" key="2">
    <source>
        <dbReference type="Pfam" id="PF10979"/>
    </source>
</evidence>
<gene>
    <name evidence="4" type="ORF">BDV29DRAFT_166905</name>
</gene>
<accession>A0A5N5XEZ8</accession>